<accession>A0AAN8XD45</accession>
<dbReference type="EMBL" id="JAXCGZ010007552">
    <property type="protein sequence ID" value="KAK7079293.1"/>
    <property type="molecule type" value="Genomic_DNA"/>
</dbReference>
<sequence>RLNTSRRLLNLWHCSDTSSHRLGSIRMSVNYCIASIKNVSRQQSHVKLNMMFHFCHLPYQDELTSRDNEASSFGAKTSKRQHLA</sequence>
<reference evidence="1 2" key="1">
    <citation type="submission" date="2023-11" db="EMBL/GenBank/DDBJ databases">
        <title>Halocaridina rubra genome assembly.</title>
        <authorList>
            <person name="Smith C."/>
        </authorList>
    </citation>
    <scope>NUCLEOTIDE SEQUENCE [LARGE SCALE GENOMIC DNA]</scope>
    <source>
        <strain evidence="1">EP-1</strain>
        <tissue evidence="1">Whole</tissue>
    </source>
</reference>
<keyword evidence="2" id="KW-1185">Reference proteome</keyword>
<proteinExistence type="predicted"/>
<evidence type="ECO:0000313" key="2">
    <source>
        <dbReference type="Proteomes" id="UP001381693"/>
    </source>
</evidence>
<feature type="non-terminal residue" evidence="1">
    <location>
        <position position="1"/>
    </location>
</feature>
<gene>
    <name evidence="1" type="ORF">SK128_000604</name>
</gene>
<evidence type="ECO:0000313" key="1">
    <source>
        <dbReference type="EMBL" id="KAK7079293.1"/>
    </source>
</evidence>
<dbReference type="AlphaFoldDB" id="A0AAN8XD45"/>
<organism evidence="1 2">
    <name type="scientific">Halocaridina rubra</name>
    <name type="common">Hawaiian red shrimp</name>
    <dbReference type="NCBI Taxonomy" id="373956"/>
    <lineage>
        <taxon>Eukaryota</taxon>
        <taxon>Metazoa</taxon>
        <taxon>Ecdysozoa</taxon>
        <taxon>Arthropoda</taxon>
        <taxon>Crustacea</taxon>
        <taxon>Multicrustacea</taxon>
        <taxon>Malacostraca</taxon>
        <taxon>Eumalacostraca</taxon>
        <taxon>Eucarida</taxon>
        <taxon>Decapoda</taxon>
        <taxon>Pleocyemata</taxon>
        <taxon>Caridea</taxon>
        <taxon>Atyoidea</taxon>
        <taxon>Atyidae</taxon>
        <taxon>Halocaridina</taxon>
    </lineage>
</organism>
<name>A0AAN8XD45_HALRR</name>
<dbReference type="Proteomes" id="UP001381693">
    <property type="component" value="Unassembled WGS sequence"/>
</dbReference>
<protein>
    <submittedName>
        <fullName evidence="1">Uncharacterized protein</fullName>
    </submittedName>
</protein>
<comment type="caution">
    <text evidence="1">The sequence shown here is derived from an EMBL/GenBank/DDBJ whole genome shotgun (WGS) entry which is preliminary data.</text>
</comment>